<dbReference type="SUPFAM" id="SSF54631">
    <property type="entry name" value="CBS-domain pair"/>
    <property type="match status" value="1"/>
</dbReference>
<dbReference type="GO" id="GO:0005634">
    <property type="term" value="C:nucleus"/>
    <property type="evidence" value="ECO:0007669"/>
    <property type="project" value="TreeGrafter"/>
</dbReference>
<organism evidence="5 6">
    <name type="scientific">Ceratopteris richardii</name>
    <name type="common">Triangle waterfern</name>
    <dbReference type="NCBI Taxonomy" id="49495"/>
    <lineage>
        <taxon>Eukaryota</taxon>
        <taxon>Viridiplantae</taxon>
        <taxon>Streptophyta</taxon>
        <taxon>Embryophyta</taxon>
        <taxon>Tracheophyta</taxon>
        <taxon>Polypodiopsida</taxon>
        <taxon>Polypodiidae</taxon>
        <taxon>Polypodiales</taxon>
        <taxon>Pteridineae</taxon>
        <taxon>Pteridaceae</taxon>
        <taxon>Parkerioideae</taxon>
        <taxon>Ceratopteris</taxon>
    </lineage>
</organism>
<dbReference type="PROSITE" id="PS51371">
    <property type="entry name" value="CBS"/>
    <property type="match status" value="1"/>
</dbReference>
<dbReference type="PANTHER" id="PTHR13780">
    <property type="entry name" value="AMP-ACTIVATED PROTEIN KINASE, GAMMA REGULATORY SUBUNIT"/>
    <property type="match status" value="1"/>
</dbReference>
<protein>
    <recommendedName>
        <fullName evidence="4">CBS domain-containing protein</fullName>
    </recommendedName>
</protein>
<dbReference type="OMA" id="VDYHSPA"/>
<feature type="domain" description="CBS" evidence="4">
    <location>
        <begin position="381"/>
        <end position="441"/>
    </location>
</feature>
<comment type="caution">
    <text evidence="5">The sequence shown here is derived from an EMBL/GenBank/DDBJ whole genome shotgun (WGS) entry which is preliminary data.</text>
</comment>
<evidence type="ECO:0000259" key="4">
    <source>
        <dbReference type="PROSITE" id="PS51371"/>
    </source>
</evidence>
<accession>A0A8T2Q383</accession>
<proteinExistence type="predicted"/>
<dbReference type="PANTHER" id="PTHR13780:SF128">
    <property type="entry name" value="CBS DOMAIN-CONTAINING PROTEIN"/>
    <property type="match status" value="1"/>
</dbReference>
<reference evidence="5" key="1">
    <citation type="submission" date="2021-08" db="EMBL/GenBank/DDBJ databases">
        <title>WGS assembly of Ceratopteris richardii.</title>
        <authorList>
            <person name="Marchant D.B."/>
            <person name="Chen G."/>
            <person name="Jenkins J."/>
            <person name="Shu S."/>
            <person name="Leebens-Mack J."/>
            <person name="Grimwood J."/>
            <person name="Schmutz J."/>
            <person name="Soltis P."/>
            <person name="Soltis D."/>
            <person name="Chen Z.-H."/>
        </authorList>
    </citation>
    <scope>NUCLEOTIDE SEQUENCE</scope>
    <source>
        <strain evidence="5">Whitten #5841</strain>
        <tissue evidence="5">Leaf</tissue>
    </source>
</reference>
<dbReference type="Proteomes" id="UP000825935">
    <property type="component" value="Chromosome 38"/>
</dbReference>
<evidence type="ECO:0000256" key="3">
    <source>
        <dbReference type="PROSITE-ProRule" id="PRU00703"/>
    </source>
</evidence>
<name>A0A8T2Q383_CERRI</name>
<keyword evidence="1" id="KW-0677">Repeat</keyword>
<dbReference type="Pfam" id="PF00571">
    <property type="entry name" value="CBS"/>
    <property type="match status" value="1"/>
</dbReference>
<sequence>MAIALLSSVVADLTVGKPALVSLRTTASVRDALRALKLLVGNVSEISVWECVCVGVPGVNVKAHRSNGDVGEQKSPYLHEKCRCVGKVCMQKILCHLATQQSLCNPVEALQEPVTALLSDNFLHMTVEHVDPQASLLEVLQLIEAGVQNLVVPIMNHGRRCYSQKGVTNEFSNHLQKSHGGQFFCWLTHEDVLRFLLGSISVFSPVPMTSIEDLGIIRTDICLVKVDEDVVSALESIKAACMEMSAVAVVEDAEVPGAFNLVGDISCTTLQACNEMVALALATLSAGDFLLYVEECWHPTEVAMELIRKKLHEKLGWENIEHDGDVDVNLDKVNLMLQNFEIWEESSSDGEDSGLESPTGPHDLSRKWPYMHRHSSSKFGMSHKHRSGPIFCNPRSSLVAVLLQALAYREHYVWVLRDDGTLLGIVTFSDILTLMFNCVNI</sequence>
<gene>
    <name evidence="5" type="ORF">KP509_38G025000</name>
</gene>
<evidence type="ECO:0000313" key="5">
    <source>
        <dbReference type="EMBL" id="KAH7278110.1"/>
    </source>
</evidence>
<dbReference type="InterPro" id="IPR046342">
    <property type="entry name" value="CBS_dom_sf"/>
</dbReference>
<evidence type="ECO:0000256" key="1">
    <source>
        <dbReference type="ARBA" id="ARBA00022737"/>
    </source>
</evidence>
<keyword evidence="2 3" id="KW-0129">CBS domain</keyword>
<dbReference type="GO" id="GO:0005737">
    <property type="term" value="C:cytoplasm"/>
    <property type="evidence" value="ECO:0007669"/>
    <property type="project" value="TreeGrafter"/>
</dbReference>
<evidence type="ECO:0000313" key="6">
    <source>
        <dbReference type="Proteomes" id="UP000825935"/>
    </source>
</evidence>
<dbReference type="InterPro" id="IPR000644">
    <property type="entry name" value="CBS_dom"/>
</dbReference>
<keyword evidence="6" id="KW-1185">Reference proteome</keyword>
<dbReference type="InterPro" id="IPR050511">
    <property type="entry name" value="AMPK_gamma/SDS23_families"/>
</dbReference>
<dbReference type="AlphaFoldDB" id="A0A8T2Q383"/>
<evidence type="ECO:0000256" key="2">
    <source>
        <dbReference type="ARBA" id="ARBA00023122"/>
    </source>
</evidence>
<dbReference type="EMBL" id="CM035443">
    <property type="protein sequence ID" value="KAH7278110.1"/>
    <property type="molecule type" value="Genomic_DNA"/>
</dbReference>
<dbReference type="Gene3D" id="3.10.580.10">
    <property type="entry name" value="CBS-domain"/>
    <property type="match status" value="1"/>
</dbReference>
<dbReference type="OrthoDB" id="681454at2759"/>